<protein>
    <recommendedName>
        <fullName evidence="4">Copper(I)-binding protein</fullName>
    </recommendedName>
</protein>
<feature type="chain" id="PRO_5009293478" description="Copper(I)-binding protein" evidence="1">
    <location>
        <begin position="26"/>
        <end position="155"/>
    </location>
</feature>
<dbReference type="InterPro" id="IPR007410">
    <property type="entry name" value="LpqE-like"/>
</dbReference>
<dbReference type="PANTHER" id="PTHR36302">
    <property type="entry name" value="BLR7088 PROTEIN"/>
    <property type="match status" value="1"/>
</dbReference>
<dbReference type="SUPFAM" id="SSF110087">
    <property type="entry name" value="DR1885-like metal-binding protein"/>
    <property type="match status" value="1"/>
</dbReference>
<keyword evidence="3" id="KW-1185">Reference proteome</keyword>
<reference evidence="2 3" key="1">
    <citation type="submission" date="2016-10" db="EMBL/GenBank/DDBJ databases">
        <authorList>
            <person name="de Groot N.N."/>
        </authorList>
    </citation>
    <scope>NUCLEOTIDE SEQUENCE [LARGE SCALE GENOMIC DNA]</scope>
    <source>
        <strain evidence="2 3">DSM 26915</strain>
    </source>
</reference>
<dbReference type="Pfam" id="PF04314">
    <property type="entry name" value="PCuAC"/>
    <property type="match status" value="1"/>
</dbReference>
<evidence type="ECO:0008006" key="4">
    <source>
        <dbReference type="Google" id="ProtNLM"/>
    </source>
</evidence>
<dbReference type="AlphaFoldDB" id="A0A1H6B5J4"/>
<evidence type="ECO:0000256" key="1">
    <source>
        <dbReference type="SAM" id="SignalP"/>
    </source>
</evidence>
<evidence type="ECO:0000313" key="3">
    <source>
        <dbReference type="Proteomes" id="UP000236752"/>
    </source>
</evidence>
<keyword evidence="1" id="KW-0732">Signal</keyword>
<sequence>MTKRSYINGLPLVLLLSGMSTPAFAGSEDVVVENAWSRASIGVNRPGAAYMTVRNTGEDAVTLTGLTTPLAVMPEIHESKTNADGVSSMAPADEITIEPGQSVALEPGGLHAMLMKLQEPMTEGENFPLTLTFSDGGKVTVEVPILGIAARGPES</sequence>
<dbReference type="InterPro" id="IPR058248">
    <property type="entry name" value="Lxx211020-like"/>
</dbReference>
<dbReference type="InterPro" id="IPR036182">
    <property type="entry name" value="PCuAC_sf"/>
</dbReference>
<accession>A0A1H6B5J4</accession>
<gene>
    <name evidence="2" type="ORF">SAMN04488045_3349</name>
</gene>
<proteinExistence type="predicted"/>
<dbReference type="OrthoDB" id="9796962at2"/>
<feature type="signal peptide" evidence="1">
    <location>
        <begin position="1"/>
        <end position="25"/>
    </location>
</feature>
<name>A0A1H6B5J4_9RHOB</name>
<evidence type="ECO:0000313" key="2">
    <source>
        <dbReference type="EMBL" id="SEG56113.1"/>
    </source>
</evidence>
<dbReference type="Proteomes" id="UP000236752">
    <property type="component" value="Unassembled WGS sequence"/>
</dbReference>
<organism evidence="2 3">
    <name type="scientific">Thalassococcus halodurans</name>
    <dbReference type="NCBI Taxonomy" id="373675"/>
    <lineage>
        <taxon>Bacteria</taxon>
        <taxon>Pseudomonadati</taxon>
        <taxon>Pseudomonadota</taxon>
        <taxon>Alphaproteobacteria</taxon>
        <taxon>Rhodobacterales</taxon>
        <taxon>Roseobacteraceae</taxon>
        <taxon>Thalassococcus</taxon>
    </lineage>
</organism>
<dbReference type="EMBL" id="FNUZ01000006">
    <property type="protein sequence ID" value="SEG56113.1"/>
    <property type="molecule type" value="Genomic_DNA"/>
</dbReference>
<dbReference type="PANTHER" id="PTHR36302:SF1">
    <property type="entry name" value="COPPER CHAPERONE PCU(A)C"/>
    <property type="match status" value="1"/>
</dbReference>
<dbReference type="Gene3D" id="2.60.40.1890">
    <property type="entry name" value="PCu(A)C copper chaperone"/>
    <property type="match status" value="1"/>
</dbReference>
<dbReference type="RefSeq" id="WP_103911569.1">
    <property type="nucleotide sequence ID" value="NZ_FNUZ01000006.1"/>
</dbReference>